<dbReference type="EMBL" id="JABEND010000014">
    <property type="protein sequence ID" value="NNG37458.1"/>
    <property type="molecule type" value="Genomic_DNA"/>
</dbReference>
<comment type="caution">
    <text evidence="1">The sequence shown here is derived from an EMBL/GenBank/DDBJ whole genome shotgun (WGS) entry which is preliminary data.</text>
</comment>
<dbReference type="RefSeq" id="WP_171201159.1">
    <property type="nucleotide sequence ID" value="NZ_JABEND010000014.1"/>
</dbReference>
<dbReference type="AlphaFoldDB" id="A0A849AE44"/>
<reference evidence="1 2" key="1">
    <citation type="submission" date="2020-05" db="EMBL/GenBank/DDBJ databases">
        <title>Nakamurella sp. DB0629 isolated from air conditioner.</title>
        <authorList>
            <person name="Kim D.H."/>
            <person name="Kim D.-U."/>
        </authorList>
    </citation>
    <scope>NUCLEOTIDE SEQUENCE [LARGE SCALE GENOMIC DNA]</scope>
    <source>
        <strain evidence="1 2">DB0629</strain>
    </source>
</reference>
<evidence type="ECO:0000313" key="2">
    <source>
        <dbReference type="Proteomes" id="UP000562984"/>
    </source>
</evidence>
<protein>
    <submittedName>
        <fullName evidence="1">Uncharacterized protein</fullName>
    </submittedName>
</protein>
<gene>
    <name evidence="1" type="ORF">HKD39_17475</name>
</gene>
<proteinExistence type="predicted"/>
<sequence length="111" mass="12508">MKRDEEPQVRFHVQITRRDQYLVTVPQEMAIEDGIGSIVYDKILEGLYEDERPGINKVLVEEIGGVAVVQLISSTEPGIGEYPDHRDPNFDNELLAGLSPDLKNPVIYTIT</sequence>
<evidence type="ECO:0000313" key="1">
    <source>
        <dbReference type="EMBL" id="NNG37458.1"/>
    </source>
</evidence>
<dbReference type="Proteomes" id="UP000562984">
    <property type="component" value="Unassembled WGS sequence"/>
</dbReference>
<name>A0A849AE44_9ACTN</name>
<keyword evidence="2" id="KW-1185">Reference proteome</keyword>
<organism evidence="1 2">
    <name type="scientific">Nakamurella aerolata</name>
    <dbReference type="NCBI Taxonomy" id="1656892"/>
    <lineage>
        <taxon>Bacteria</taxon>
        <taxon>Bacillati</taxon>
        <taxon>Actinomycetota</taxon>
        <taxon>Actinomycetes</taxon>
        <taxon>Nakamurellales</taxon>
        <taxon>Nakamurellaceae</taxon>
        <taxon>Nakamurella</taxon>
    </lineage>
</organism>
<accession>A0A849AE44</accession>